<dbReference type="STRING" id="1423734.FC83_GL003306"/>
<feature type="region of interest" description="Disordered" evidence="1">
    <location>
        <begin position="209"/>
        <end position="252"/>
    </location>
</feature>
<feature type="transmembrane region" description="Helical" evidence="2">
    <location>
        <begin position="63"/>
        <end position="81"/>
    </location>
</feature>
<proteinExistence type="predicted"/>
<name>X0PET8_9LACO</name>
<sequence length="412" mass="45212">MIALSIALGLLVVILVGAGRLRYLENQVIDGQLESHVTQTVEKVRGARRFYLRTLYRSHQPLAFLRFLTIILLVLAALALAWAISIQFALITGLADTLSSIPGLYVSSDDERNLALWIMAITALIALGLRWQTVNALQRIQDAEDTKEMRDIFTTPSQLRQKMDVTRKAQLVVAALLALWLALAGQLQLLPAVGTPFVDLWTAKSTENRRNAARDSAYNNPMAYEPSNSASSSTASSSNDNGPAKHDPDTPIGALQAAKKAPASMAAQMTDADQATMIFMAYWAMEGQDPAQLFSRGLGGAHYYYHILPNNGNPLYVFNSITDAGNIVDNMFYASIAAGQVTFYSLDNSTSASQRLSDITPLTIRNGQIYPASESLDNYSFDLRQLITLYYQQAGYAKVQSYLELGTTMTAF</sequence>
<feature type="transmembrane region" description="Helical" evidence="2">
    <location>
        <begin position="169"/>
        <end position="190"/>
    </location>
</feature>
<evidence type="ECO:0000256" key="2">
    <source>
        <dbReference type="SAM" id="Phobius"/>
    </source>
</evidence>
<dbReference type="OrthoDB" id="2323486at2"/>
<reference evidence="3 4" key="1">
    <citation type="journal article" date="2015" name="Genome Announc.">
        <title>Expanding the biotechnology potential of lactobacilli through comparative genomics of 213 strains and associated genera.</title>
        <authorList>
            <person name="Sun Z."/>
            <person name="Harris H.M."/>
            <person name="McCann A."/>
            <person name="Guo C."/>
            <person name="Argimon S."/>
            <person name="Zhang W."/>
            <person name="Yang X."/>
            <person name="Jeffery I.B."/>
            <person name="Cooney J.C."/>
            <person name="Kagawa T.F."/>
            <person name="Liu W."/>
            <person name="Song Y."/>
            <person name="Salvetti E."/>
            <person name="Wrobel A."/>
            <person name="Rasinkangas P."/>
            <person name="Parkhill J."/>
            <person name="Rea M.C."/>
            <person name="O'Sullivan O."/>
            <person name="Ritari J."/>
            <person name="Douillard F.P."/>
            <person name="Paul Ross R."/>
            <person name="Yang R."/>
            <person name="Briner A.E."/>
            <person name="Felis G.E."/>
            <person name="de Vos W.M."/>
            <person name="Barrangou R."/>
            <person name="Klaenhammer T.R."/>
            <person name="Caufield P.W."/>
            <person name="Cui Y."/>
            <person name="Zhang H."/>
            <person name="O'Toole P.W."/>
        </authorList>
    </citation>
    <scope>NUCLEOTIDE SEQUENCE [LARGE SCALE GENOMIC DNA]</scope>
    <source>
        <strain evidence="3 4">DSM 18527</strain>
    </source>
</reference>
<dbReference type="PATRIC" id="fig|1423734.3.peg.3358"/>
<keyword evidence="2" id="KW-0472">Membrane</keyword>
<keyword evidence="2" id="KW-1133">Transmembrane helix</keyword>
<keyword evidence="4" id="KW-1185">Reference proteome</keyword>
<dbReference type="RefSeq" id="WP_035453338.1">
    <property type="nucleotide sequence ID" value="NZ_AZGA01000057.1"/>
</dbReference>
<evidence type="ECO:0000313" key="4">
    <source>
        <dbReference type="Proteomes" id="UP000051236"/>
    </source>
</evidence>
<evidence type="ECO:0000256" key="1">
    <source>
        <dbReference type="SAM" id="MobiDB-lite"/>
    </source>
</evidence>
<dbReference type="AlphaFoldDB" id="X0PET8"/>
<feature type="transmembrane region" description="Helical" evidence="2">
    <location>
        <begin position="114"/>
        <end position="131"/>
    </location>
</feature>
<dbReference type="EMBL" id="AZGA01000057">
    <property type="protein sequence ID" value="KRM33222.1"/>
    <property type="molecule type" value="Genomic_DNA"/>
</dbReference>
<evidence type="ECO:0000313" key="3">
    <source>
        <dbReference type="EMBL" id="KRM33222.1"/>
    </source>
</evidence>
<protein>
    <submittedName>
        <fullName evidence="3">Uncharacterized protein</fullName>
    </submittedName>
</protein>
<feature type="compositionally biased region" description="Low complexity" evidence="1">
    <location>
        <begin position="227"/>
        <end position="239"/>
    </location>
</feature>
<organism evidence="3 4">
    <name type="scientific">Agrilactobacillus composti DSM 18527 = JCM 14202</name>
    <dbReference type="NCBI Taxonomy" id="1423734"/>
    <lineage>
        <taxon>Bacteria</taxon>
        <taxon>Bacillati</taxon>
        <taxon>Bacillota</taxon>
        <taxon>Bacilli</taxon>
        <taxon>Lactobacillales</taxon>
        <taxon>Lactobacillaceae</taxon>
        <taxon>Agrilactobacillus</taxon>
    </lineage>
</organism>
<gene>
    <name evidence="3" type="ORF">FC83_GL003306</name>
</gene>
<dbReference type="Proteomes" id="UP000051236">
    <property type="component" value="Unassembled WGS sequence"/>
</dbReference>
<comment type="caution">
    <text evidence="3">The sequence shown here is derived from an EMBL/GenBank/DDBJ whole genome shotgun (WGS) entry which is preliminary data.</text>
</comment>
<accession>X0PET8</accession>
<dbReference type="eggNOG" id="ENOG50309XQ">
    <property type="taxonomic scope" value="Bacteria"/>
</dbReference>
<keyword evidence="2" id="KW-0812">Transmembrane</keyword>